<dbReference type="EMBL" id="ML769384">
    <property type="protein sequence ID" value="KAE9410864.1"/>
    <property type="molecule type" value="Genomic_DNA"/>
</dbReference>
<dbReference type="Pfam" id="PF12937">
    <property type="entry name" value="F-box-like"/>
    <property type="match status" value="1"/>
</dbReference>
<sequence>MNDCTCAPIEHSSNCQCQEINQEAPGEEAYWELKSRHNLLAPVSKIPTETLCAIFMFLPRPEFSQLPFGDEDIKKIPILAVTQVCRKWRTVALECPALWRKPDFARPKWAREMIRLSKMAPLIVDLKTSLFQSEPSSDTLEAIVESWKHFPRTVEICLETYSPDTMDKLLVGTNHPAPLLDSLSLSIKDFHLLFSYGYADYNNSRYCQLPENLLGGNVPRLSRVELSRCHLSWDSPLLRNLTMLKVCNPGPPAPTLDQFVSVLASMPQLEVLELRDALPENMTTTSTQKPHVDLPRLRELRIVCTLQEWAIFLEHVVTSPKTIGALAVCSQPGSMGLINEVVHKTMPGVPFIRILILQMVETGVSVMARGRDLPLDTRPTSCHVPTTGWLEAHFNQFSDIRHQLDELVSEICSSLPLSQLNYLYFGSMKDRNLSAQTFVNVFMLMPRVNCLSVGESENHSFNAFALVTALHPPQTAIHDCSLSSTEPLHQALTLPSLRTLKLKQADFDQDCGNGNTLLSILRDCLVRRKELECGIHKLILEHCLYLTPKKVAELNKVVNVEWDKIELARSPHSRDEDDVYEFW</sequence>
<keyword evidence="3" id="KW-1185">Reference proteome</keyword>
<dbReference type="OrthoDB" id="2935414at2759"/>
<feature type="domain" description="F-box" evidence="1">
    <location>
        <begin position="44"/>
        <end position="104"/>
    </location>
</feature>
<evidence type="ECO:0000259" key="1">
    <source>
        <dbReference type="Pfam" id="PF12937"/>
    </source>
</evidence>
<dbReference type="InterPro" id="IPR036047">
    <property type="entry name" value="F-box-like_dom_sf"/>
</dbReference>
<reference evidence="2" key="1">
    <citation type="journal article" date="2019" name="Environ. Microbiol.">
        <title>Fungal ecological strategies reflected in gene transcription - a case study of two litter decomposers.</title>
        <authorList>
            <person name="Barbi F."/>
            <person name="Kohler A."/>
            <person name="Barry K."/>
            <person name="Baskaran P."/>
            <person name="Daum C."/>
            <person name="Fauchery L."/>
            <person name="Ihrmark K."/>
            <person name="Kuo A."/>
            <person name="LaButti K."/>
            <person name="Lipzen A."/>
            <person name="Morin E."/>
            <person name="Grigoriev I.V."/>
            <person name="Henrissat B."/>
            <person name="Lindahl B."/>
            <person name="Martin F."/>
        </authorList>
    </citation>
    <scope>NUCLEOTIDE SEQUENCE</scope>
    <source>
        <strain evidence="2">JB14</strain>
    </source>
</reference>
<dbReference type="SUPFAM" id="SSF81383">
    <property type="entry name" value="F-box domain"/>
    <property type="match status" value="1"/>
</dbReference>
<proteinExistence type="predicted"/>
<dbReference type="InterPro" id="IPR001810">
    <property type="entry name" value="F-box_dom"/>
</dbReference>
<protein>
    <recommendedName>
        <fullName evidence="1">F-box domain-containing protein</fullName>
    </recommendedName>
</protein>
<dbReference type="Proteomes" id="UP000799118">
    <property type="component" value="Unassembled WGS sequence"/>
</dbReference>
<evidence type="ECO:0000313" key="3">
    <source>
        <dbReference type="Proteomes" id="UP000799118"/>
    </source>
</evidence>
<accession>A0A6A4ISL1</accession>
<gene>
    <name evidence="2" type="ORF">BT96DRAFT_912292</name>
</gene>
<name>A0A6A4ISL1_9AGAR</name>
<evidence type="ECO:0000313" key="2">
    <source>
        <dbReference type="EMBL" id="KAE9410864.1"/>
    </source>
</evidence>
<dbReference type="AlphaFoldDB" id="A0A6A4ISL1"/>
<dbReference type="Gene3D" id="1.20.1280.50">
    <property type="match status" value="1"/>
</dbReference>
<organism evidence="2 3">
    <name type="scientific">Gymnopus androsaceus JB14</name>
    <dbReference type="NCBI Taxonomy" id="1447944"/>
    <lineage>
        <taxon>Eukaryota</taxon>
        <taxon>Fungi</taxon>
        <taxon>Dikarya</taxon>
        <taxon>Basidiomycota</taxon>
        <taxon>Agaricomycotina</taxon>
        <taxon>Agaricomycetes</taxon>
        <taxon>Agaricomycetidae</taxon>
        <taxon>Agaricales</taxon>
        <taxon>Marasmiineae</taxon>
        <taxon>Omphalotaceae</taxon>
        <taxon>Gymnopus</taxon>
    </lineage>
</organism>